<dbReference type="SUPFAM" id="SSF103511">
    <property type="entry name" value="Chlorophyll a-b binding protein"/>
    <property type="match status" value="1"/>
</dbReference>
<reference evidence="2" key="1">
    <citation type="submission" date="2020-05" db="EMBL/GenBank/DDBJ databases">
        <authorList>
            <person name="Zhu T."/>
            <person name="Keshari N."/>
            <person name="Lu X."/>
        </authorList>
    </citation>
    <scope>NUCLEOTIDE SEQUENCE</scope>
    <source>
        <strain evidence="2">NK1-12</strain>
    </source>
</reference>
<sequence>MATTPETRPTTDLPPVAREYNGIDRNAFRFGWNPQAELWNGRLAMIGFLAYLLWDIAGFSVVRDILHLVSY</sequence>
<dbReference type="RefSeq" id="WP_036000192.1">
    <property type="nucleotide sequence ID" value="NZ_CP053586.1"/>
</dbReference>
<accession>A0AA96WG75</accession>
<evidence type="ECO:0000256" key="1">
    <source>
        <dbReference type="SAM" id="Phobius"/>
    </source>
</evidence>
<keyword evidence="1" id="KW-1133">Transmembrane helix</keyword>
<evidence type="ECO:0000313" key="2">
    <source>
        <dbReference type="EMBL" id="WNZ24818.1"/>
    </source>
</evidence>
<keyword evidence="1" id="KW-0812">Transmembrane</keyword>
<name>A0AA96WG75_9CYAN</name>
<dbReference type="AlphaFoldDB" id="A0AA96WG75"/>
<gene>
    <name evidence="2" type="ORF">HJG54_19520</name>
</gene>
<dbReference type="EMBL" id="CP053586">
    <property type="protein sequence ID" value="WNZ24818.1"/>
    <property type="molecule type" value="Genomic_DNA"/>
</dbReference>
<feature type="transmembrane region" description="Helical" evidence="1">
    <location>
        <begin position="43"/>
        <end position="62"/>
    </location>
</feature>
<dbReference type="Gene3D" id="1.10.3460.10">
    <property type="entry name" value="Chlorophyll a/b binding protein domain"/>
    <property type="match status" value="1"/>
</dbReference>
<keyword evidence="1" id="KW-0472">Membrane</keyword>
<protein>
    <submittedName>
        <fullName evidence="2">High light inducible protein</fullName>
    </submittedName>
</protein>
<organism evidence="2">
    <name type="scientific">Leptolyngbya sp. NK1-12</name>
    <dbReference type="NCBI Taxonomy" id="2547451"/>
    <lineage>
        <taxon>Bacteria</taxon>
        <taxon>Bacillati</taxon>
        <taxon>Cyanobacteriota</taxon>
        <taxon>Cyanophyceae</taxon>
        <taxon>Leptolyngbyales</taxon>
        <taxon>Leptolyngbyaceae</taxon>
        <taxon>Leptolyngbya group</taxon>
        <taxon>Leptolyngbya</taxon>
    </lineage>
</organism>
<proteinExistence type="predicted"/>